<proteinExistence type="predicted"/>
<protein>
    <submittedName>
        <fullName evidence="1">Uncharacterized protein</fullName>
    </submittedName>
</protein>
<dbReference type="AlphaFoldDB" id="X1P0E3"/>
<reference evidence="1" key="1">
    <citation type="journal article" date="2014" name="Front. Microbiol.">
        <title>High frequency of phylogenetically diverse reductive dehalogenase-homologous genes in deep subseafloor sedimentary metagenomes.</title>
        <authorList>
            <person name="Kawai M."/>
            <person name="Futagami T."/>
            <person name="Toyoda A."/>
            <person name="Takaki Y."/>
            <person name="Nishi S."/>
            <person name="Hori S."/>
            <person name="Arai W."/>
            <person name="Tsubouchi T."/>
            <person name="Morono Y."/>
            <person name="Uchiyama I."/>
            <person name="Ito T."/>
            <person name="Fujiyama A."/>
            <person name="Inagaki F."/>
            <person name="Takami H."/>
        </authorList>
    </citation>
    <scope>NUCLEOTIDE SEQUENCE</scope>
    <source>
        <strain evidence="1">Expedition CK06-06</strain>
    </source>
</reference>
<sequence length="74" mass="9076">MKKTKMGEDTIKKNDRAHIVNFYPERISEELKNIDIIKRMPENDRRLLAYLKRTNYDKYIEFLAEYVFPRQKAH</sequence>
<accession>X1P0E3</accession>
<evidence type="ECO:0000313" key="1">
    <source>
        <dbReference type="EMBL" id="GAI32470.1"/>
    </source>
</evidence>
<comment type="caution">
    <text evidence="1">The sequence shown here is derived from an EMBL/GenBank/DDBJ whole genome shotgun (WGS) entry which is preliminary data.</text>
</comment>
<gene>
    <name evidence="1" type="ORF">S06H3_27241</name>
</gene>
<dbReference type="EMBL" id="BARV01015790">
    <property type="protein sequence ID" value="GAI32470.1"/>
    <property type="molecule type" value="Genomic_DNA"/>
</dbReference>
<name>X1P0E3_9ZZZZ</name>
<organism evidence="1">
    <name type="scientific">marine sediment metagenome</name>
    <dbReference type="NCBI Taxonomy" id="412755"/>
    <lineage>
        <taxon>unclassified sequences</taxon>
        <taxon>metagenomes</taxon>
        <taxon>ecological metagenomes</taxon>
    </lineage>
</organism>